<sequence length="189" mass="21611">MDHGSWLLAPGWVEKWCKCKFGGKAMAAVGMEELRRQKTTSLATRRDIAHSIQTKILYDRTFRYLRVFHSRRLPPDERRGRFNFPGQTCLNPLVSSTLTRRTSATIMIRRERRNHCNALIEIPLAGDHYYNGGILPSTMGMAAHLCNWQNLPHPYLSSTVYTGSMGIEGTFSIQPTFIILNSWIGRVKN</sequence>
<accession>A5ARR0</accession>
<gene>
    <name evidence="1" type="ORF">VITISV_006253</name>
</gene>
<organism evidence="1">
    <name type="scientific">Vitis vinifera</name>
    <name type="common">Grape</name>
    <dbReference type="NCBI Taxonomy" id="29760"/>
    <lineage>
        <taxon>Eukaryota</taxon>
        <taxon>Viridiplantae</taxon>
        <taxon>Streptophyta</taxon>
        <taxon>Embryophyta</taxon>
        <taxon>Tracheophyta</taxon>
        <taxon>Spermatophyta</taxon>
        <taxon>Magnoliopsida</taxon>
        <taxon>eudicotyledons</taxon>
        <taxon>Gunneridae</taxon>
        <taxon>Pentapetalae</taxon>
        <taxon>rosids</taxon>
        <taxon>Vitales</taxon>
        <taxon>Vitaceae</taxon>
        <taxon>Viteae</taxon>
        <taxon>Vitis</taxon>
    </lineage>
</organism>
<reference evidence="1" key="1">
    <citation type="journal article" date="2007" name="PLoS ONE">
        <title>The first genome sequence of an elite grapevine cultivar (Pinot noir Vitis vinifera L.): coping with a highly heterozygous genome.</title>
        <authorList>
            <person name="Velasco R."/>
            <person name="Zharkikh A."/>
            <person name="Troggio M."/>
            <person name="Cartwright D.A."/>
            <person name="Cestaro A."/>
            <person name="Pruss D."/>
            <person name="Pindo M."/>
            <person name="FitzGerald L.M."/>
            <person name="Vezzulli S."/>
            <person name="Reid J."/>
            <person name="Malacarne G."/>
            <person name="Iliev D."/>
            <person name="Coppola G."/>
            <person name="Wardell B."/>
            <person name="Micheletti D."/>
            <person name="Macalma T."/>
            <person name="Facci M."/>
            <person name="Mitchell J.T."/>
            <person name="Perazzolli M."/>
            <person name="Eldredge G."/>
            <person name="Gatto P."/>
            <person name="Oyzerski R."/>
            <person name="Moretto M."/>
            <person name="Gutin N."/>
            <person name="Stefanini M."/>
            <person name="Chen Y."/>
            <person name="Segala C."/>
            <person name="Davenport C."/>
            <person name="Dematte L."/>
            <person name="Mraz A."/>
            <person name="Battilana J."/>
            <person name="Stormo K."/>
            <person name="Costa F."/>
            <person name="Tao Q."/>
            <person name="Si-Ammour A."/>
            <person name="Harkins T."/>
            <person name="Lackey A."/>
            <person name="Perbost C."/>
            <person name="Taillon B."/>
            <person name="Stella A."/>
            <person name="Solovyev V."/>
            <person name="Fawcett J.A."/>
            <person name="Sterck L."/>
            <person name="Vandepoele K."/>
            <person name="Grando S.M."/>
            <person name="Toppo S."/>
            <person name="Moser C."/>
            <person name="Lanchbury J."/>
            <person name="Bogden R."/>
            <person name="Skolnick M."/>
            <person name="Sgaramella V."/>
            <person name="Bhatnagar S.K."/>
            <person name="Fontana P."/>
            <person name="Gutin A."/>
            <person name="Van de Peer Y."/>
            <person name="Salamini F."/>
            <person name="Viola R."/>
        </authorList>
    </citation>
    <scope>NUCLEOTIDE SEQUENCE</scope>
</reference>
<protein>
    <submittedName>
        <fullName evidence="1">Uncharacterized protein</fullName>
    </submittedName>
</protein>
<evidence type="ECO:0000313" key="1">
    <source>
        <dbReference type="EMBL" id="CAN78222.1"/>
    </source>
</evidence>
<dbReference type="EMBL" id="AM433260">
    <property type="protein sequence ID" value="CAN78222.1"/>
    <property type="molecule type" value="Genomic_DNA"/>
</dbReference>
<proteinExistence type="predicted"/>
<dbReference type="AlphaFoldDB" id="A5ARR0"/>
<name>A5ARR0_VITVI</name>